<keyword evidence="2" id="KW-0732">Signal</keyword>
<keyword evidence="4" id="KW-1185">Reference proteome</keyword>
<name>A0ABQ8FIQ3_9FUNG</name>
<dbReference type="Proteomes" id="UP001648503">
    <property type="component" value="Unassembled WGS sequence"/>
</dbReference>
<feature type="chain" id="PRO_5046103443" description="RxLR effector protein" evidence="2">
    <location>
        <begin position="19"/>
        <end position="153"/>
    </location>
</feature>
<accession>A0ABQ8FIQ3</accession>
<evidence type="ECO:0000313" key="4">
    <source>
        <dbReference type="Proteomes" id="UP001648503"/>
    </source>
</evidence>
<organism evidence="3 4">
    <name type="scientific">Batrachochytrium salamandrivorans</name>
    <dbReference type="NCBI Taxonomy" id="1357716"/>
    <lineage>
        <taxon>Eukaryota</taxon>
        <taxon>Fungi</taxon>
        <taxon>Fungi incertae sedis</taxon>
        <taxon>Chytridiomycota</taxon>
        <taxon>Chytridiomycota incertae sedis</taxon>
        <taxon>Chytridiomycetes</taxon>
        <taxon>Rhizophydiales</taxon>
        <taxon>Rhizophydiales incertae sedis</taxon>
        <taxon>Batrachochytrium</taxon>
    </lineage>
</organism>
<feature type="signal peptide" evidence="2">
    <location>
        <begin position="1"/>
        <end position="18"/>
    </location>
</feature>
<gene>
    <name evidence="3" type="ORF">BASA50_004389</name>
</gene>
<reference evidence="3 4" key="1">
    <citation type="submission" date="2021-02" db="EMBL/GenBank/DDBJ databases">
        <title>Variation within the Batrachochytrium salamandrivorans European outbreak.</title>
        <authorList>
            <person name="Kelly M."/>
            <person name="Pasmans F."/>
            <person name="Shea T.P."/>
            <person name="Munoz J.F."/>
            <person name="Carranza S."/>
            <person name="Cuomo C.A."/>
            <person name="Martel A."/>
        </authorList>
    </citation>
    <scope>NUCLEOTIDE SEQUENCE [LARGE SCALE GENOMIC DNA]</scope>
    <source>
        <strain evidence="3 4">AMFP18/2</strain>
    </source>
</reference>
<feature type="compositionally biased region" description="Polar residues" evidence="1">
    <location>
        <begin position="21"/>
        <end position="50"/>
    </location>
</feature>
<evidence type="ECO:0000256" key="1">
    <source>
        <dbReference type="SAM" id="MobiDB-lite"/>
    </source>
</evidence>
<evidence type="ECO:0000313" key="3">
    <source>
        <dbReference type="EMBL" id="KAH6597472.1"/>
    </source>
</evidence>
<sequence length="153" mass="17571">MKLISLAVVSFLAITVSAQSPHGSNTQNVQQHQDTSTQNAHQPEQDSFQTELDKLEEDHTKAQMWIYRIGSGISAMMKEKLNLELEMRKIKEMIKSGISESKKRELTEYSIDEHRRHKSICADIKIQRGKFRDAKKARDDIRTAIYALLATQK</sequence>
<evidence type="ECO:0000256" key="2">
    <source>
        <dbReference type="SAM" id="SignalP"/>
    </source>
</evidence>
<feature type="region of interest" description="Disordered" evidence="1">
    <location>
        <begin position="21"/>
        <end position="51"/>
    </location>
</feature>
<proteinExistence type="predicted"/>
<comment type="caution">
    <text evidence="3">The sequence shown here is derived from an EMBL/GenBank/DDBJ whole genome shotgun (WGS) entry which is preliminary data.</text>
</comment>
<dbReference type="EMBL" id="JAFCIX010000143">
    <property type="protein sequence ID" value="KAH6597472.1"/>
    <property type="molecule type" value="Genomic_DNA"/>
</dbReference>
<evidence type="ECO:0008006" key="5">
    <source>
        <dbReference type="Google" id="ProtNLM"/>
    </source>
</evidence>
<protein>
    <recommendedName>
        <fullName evidence="5">RxLR effector protein</fullName>
    </recommendedName>
</protein>